<feature type="binding site" evidence="7">
    <location>
        <position position="65"/>
    </location>
    <ligand>
        <name>Zn(2+)</name>
        <dbReference type="ChEBI" id="CHEBI:29105"/>
        <note>catalytic</note>
    </ligand>
</feature>
<name>A0A927I3B4_9HYPH</name>
<dbReference type="Proteomes" id="UP000619295">
    <property type="component" value="Unassembled WGS sequence"/>
</dbReference>
<evidence type="ECO:0000256" key="3">
    <source>
        <dbReference type="ARBA" id="ARBA00022801"/>
    </source>
</evidence>
<feature type="transmembrane region" description="Helical" evidence="8">
    <location>
        <begin position="102"/>
        <end position="121"/>
    </location>
</feature>
<keyword evidence="6" id="KW-0106">Calcium</keyword>
<dbReference type="RefSeq" id="WP_191125712.1">
    <property type="nucleotide sequence ID" value="NZ_JACXWY010000023.1"/>
</dbReference>
<keyword evidence="2 8" id="KW-0812">Transmembrane</keyword>
<accession>A0A927I3B4</accession>
<keyword evidence="6" id="KW-0479">Metal-binding</keyword>
<dbReference type="GO" id="GO:0046872">
    <property type="term" value="F:metal ion binding"/>
    <property type="evidence" value="ECO:0007669"/>
    <property type="project" value="UniProtKB-KW"/>
</dbReference>
<dbReference type="AlphaFoldDB" id="A0A927I3B4"/>
<feature type="transmembrane region" description="Helical" evidence="8">
    <location>
        <begin position="192"/>
        <end position="210"/>
    </location>
</feature>
<feature type="transmembrane region" description="Helical" evidence="8">
    <location>
        <begin position="127"/>
        <end position="149"/>
    </location>
</feature>
<evidence type="ECO:0000313" key="10">
    <source>
        <dbReference type="Proteomes" id="UP000619295"/>
    </source>
</evidence>
<keyword evidence="5 8" id="KW-0472">Membrane</keyword>
<evidence type="ECO:0000313" key="9">
    <source>
        <dbReference type="EMBL" id="MBD3848803.1"/>
    </source>
</evidence>
<dbReference type="InterPro" id="IPR008901">
    <property type="entry name" value="ACER"/>
</dbReference>
<reference evidence="9" key="1">
    <citation type="submission" date="2020-09" db="EMBL/GenBank/DDBJ databases">
        <title>Bosea spartocytisi sp. nov. a root nodule endophyte of Spartocytisus supranubius in the high mountain ecosystem fo the Teide National Park (Canary Islands, Spain).</title>
        <authorList>
            <person name="Pulido-Suarez L."/>
            <person name="Peix A."/>
            <person name="Igual J.M."/>
            <person name="Socas-Perez N."/>
            <person name="Velazquez E."/>
            <person name="Flores-Felix J.D."/>
            <person name="Leon-Barrios M."/>
        </authorList>
    </citation>
    <scope>NUCLEOTIDE SEQUENCE</scope>
    <source>
        <strain evidence="9">SSUT16</strain>
    </source>
</reference>
<keyword evidence="4 8" id="KW-1133">Transmembrane helix</keyword>
<feature type="transmembrane region" description="Helical" evidence="8">
    <location>
        <begin position="20"/>
        <end position="38"/>
    </location>
</feature>
<evidence type="ECO:0000256" key="8">
    <source>
        <dbReference type="SAM" id="Phobius"/>
    </source>
</evidence>
<organism evidence="9 10">
    <name type="scientific">Bosea spartocytisi</name>
    <dbReference type="NCBI Taxonomy" id="2773451"/>
    <lineage>
        <taxon>Bacteria</taxon>
        <taxon>Pseudomonadati</taxon>
        <taxon>Pseudomonadota</taxon>
        <taxon>Alphaproteobacteria</taxon>
        <taxon>Hyphomicrobiales</taxon>
        <taxon>Boseaceae</taxon>
        <taxon>Bosea</taxon>
    </lineage>
</organism>
<feature type="transmembrane region" description="Helical" evidence="8">
    <location>
        <begin position="70"/>
        <end position="90"/>
    </location>
</feature>
<protein>
    <submittedName>
        <fullName evidence="9">Ceramidase domain-containing protein</fullName>
    </submittedName>
</protein>
<sequence>MRFGYCERLDAGFWAEPLNAVTNAAFLIAGFAALWLWRRHGRGEAVTLALILLVLTIGIGSFLFHTMPDGWTLAADVVPIQLFAFGYFAFALRRFLGASPAVTAAGTLAFFGVALALSWAGRAVLPPIMAGSAGYAAFLLGLFGIAAALPRRPELGRVRRLVSLAGLAFAVSLTWRSTDGALCGALPIGTHWLWHLLNALVLYCLLRAALPGREAVRGAEAGPTSPGR</sequence>
<evidence type="ECO:0000256" key="2">
    <source>
        <dbReference type="ARBA" id="ARBA00022692"/>
    </source>
</evidence>
<dbReference type="GO" id="GO:0016020">
    <property type="term" value="C:membrane"/>
    <property type="evidence" value="ECO:0007669"/>
    <property type="project" value="UniProtKB-SubCell"/>
</dbReference>
<feature type="transmembrane region" description="Helical" evidence="8">
    <location>
        <begin position="161"/>
        <end position="177"/>
    </location>
</feature>
<feature type="binding site" evidence="6">
    <location>
        <position position="16"/>
    </location>
    <ligand>
        <name>Ca(2+)</name>
        <dbReference type="ChEBI" id="CHEBI:29108"/>
    </ligand>
</feature>
<comment type="caution">
    <text evidence="9">The sequence shown here is derived from an EMBL/GenBank/DDBJ whole genome shotgun (WGS) entry which is preliminary data.</text>
</comment>
<dbReference type="GO" id="GO:0006672">
    <property type="term" value="P:ceramide metabolic process"/>
    <property type="evidence" value="ECO:0007669"/>
    <property type="project" value="InterPro"/>
</dbReference>
<keyword evidence="7" id="KW-0862">Zinc</keyword>
<feature type="binding site" evidence="7">
    <location>
        <position position="195"/>
    </location>
    <ligand>
        <name>Zn(2+)</name>
        <dbReference type="ChEBI" id="CHEBI:29105"/>
        <note>catalytic</note>
    </ligand>
</feature>
<dbReference type="GO" id="GO:0016811">
    <property type="term" value="F:hydrolase activity, acting on carbon-nitrogen (but not peptide) bonds, in linear amides"/>
    <property type="evidence" value="ECO:0007669"/>
    <property type="project" value="InterPro"/>
</dbReference>
<proteinExistence type="predicted"/>
<keyword evidence="3" id="KW-0378">Hydrolase</keyword>
<evidence type="ECO:0000256" key="5">
    <source>
        <dbReference type="ARBA" id="ARBA00023136"/>
    </source>
</evidence>
<evidence type="ECO:0000256" key="6">
    <source>
        <dbReference type="PIRSR" id="PIRSR608901-1"/>
    </source>
</evidence>
<gene>
    <name evidence="9" type="ORF">IED13_24160</name>
</gene>
<evidence type="ECO:0000256" key="1">
    <source>
        <dbReference type="ARBA" id="ARBA00004141"/>
    </source>
</evidence>
<feature type="transmembrane region" description="Helical" evidence="8">
    <location>
        <begin position="45"/>
        <end position="64"/>
    </location>
</feature>
<evidence type="ECO:0000256" key="7">
    <source>
        <dbReference type="PIRSR" id="PIRSR608901-2"/>
    </source>
</evidence>
<keyword evidence="10" id="KW-1185">Reference proteome</keyword>
<dbReference type="Pfam" id="PF05875">
    <property type="entry name" value="Ceramidase"/>
    <property type="match status" value="1"/>
</dbReference>
<comment type="cofactor">
    <cofactor evidence="7">
        <name>Zn(2+)</name>
        <dbReference type="ChEBI" id="CHEBI:29105"/>
    </cofactor>
</comment>
<evidence type="ECO:0000256" key="4">
    <source>
        <dbReference type="ARBA" id="ARBA00022989"/>
    </source>
</evidence>
<feature type="binding site" evidence="7">
    <location>
        <position position="191"/>
    </location>
    <ligand>
        <name>Zn(2+)</name>
        <dbReference type="ChEBI" id="CHEBI:29105"/>
        <note>catalytic</note>
    </ligand>
</feature>
<comment type="subcellular location">
    <subcellularLocation>
        <location evidence="1">Membrane</location>
        <topology evidence="1">Multi-pass membrane protein</topology>
    </subcellularLocation>
</comment>
<dbReference type="EMBL" id="JACXWY010000023">
    <property type="protein sequence ID" value="MBD3848803.1"/>
    <property type="molecule type" value="Genomic_DNA"/>
</dbReference>